<evidence type="ECO:0000313" key="3">
    <source>
        <dbReference type="Proteomes" id="UP000598271"/>
    </source>
</evidence>
<protein>
    <submittedName>
        <fullName evidence="2">Uncharacterized protein</fullName>
    </submittedName>
</protein>
<dbReference type="AlphaFoldDB" id="A0A8J3D3L4"/>
<feature type="region of interest" description="Disordered" evidence="1">
    <location>
        <begin position="55"/>
        <end position="76"/>
    </location>
</feature>
<sequence>MIGGGPFKGKRTLMMLQANPKKLIIENDSNEKVPPEAYLWVEPNKSAGRLCKERQSVREGYSAGNDLQHPPRQPTF</sequence>
<accession>A0A8J3D3L4</accession>
<reference evidence="2 3" key="1">
    <citation type="journal article" date="2014" name="Int. J. Syst. Evol. Microbiol.">
        <title>Complete genome sequence of Corynebacterium casei LMG S-19264T (=DSM 44701T), isolated from a smear-ripened cheese.</title>
        <authorList>
            <consortium name="US DOE Joint Genome Institute (JGI-PGF)"/>
            <person name="Walter F."/>
            <person name="Albersmeier A."/>
            <person name="Kalinowski J."/>
            <person name="Ruckert C."/>
        </authorList>
    </citation>
    <scope>NUCLEOTIDE SEQUENCE [LARGE SCALE GENOMIC DNA]</scope>
    <source>
        <strain evidence="2 3">KCTC 12866</strain>
    </source>
</reference>
<dbReference type="Proteomes" id="UP000598271">
    <property type="component" value="Unassembled WGS sequence"/>
</dbReference>
<evidence type="ECO:0000313" key="2">
    <source>
        <dbReference type="EMBL" id="GHB66953.1"/>
    </source>
</evidence>
<gene>
    <name evidence="2" type="ORF">GCM10007390_20300</name>
</gene>
<evidence type="ECO:0000256" key="1">
    <source>
        <dbReference type="SAM" id="MobiDB-lite"/>
    </source>
</evidence>
<keyword evidence="3" id="KW-1185">Reference proteome</keyword>
<proteinExistence type="predicted"/>
<comment type="caution">
    <text evidence="2">The sequence shown here is derived from an EMBL/GenBank/DDBJ whole genome shotgun (WGS) entry which is preliminary data.</text>
</comment>
<name>A0A8J3D3L4_9BACT</name>
<organism evidence="2 3">
    <name type="scientific">Persicitalea jodogahamensis</name>
    <dbReference type="NCBI Taxonomy" id="402147"/>
    <lineage>
        <taxon>Bacteria</taxon>
        <taxon>Pseudomonadati</taxon>
        <taxon>Bacteroidota</taxon>
        <taxon>Cytophagia</taxon>
        <taxon>Cytophagales</taxon>
        <taxon>Spirosomataceae</taxon>
        <taxon>Persicitalea</taxon>
    </lineage>
</organism>
<dbReference type="EMBL" id="BMXF01000002">
    <property type="protein sequence ID" value="GHB66953.1"/>
    <property type="molecule type" value="Genomic_DNA"/>
</dbReference>